<dbReference type="AlphaFoldDB" id="A0AAD4JIC2"/>
<protein>
    <submittedName>
        <fullName evidence="2">Uncharacterized protein</fullName>
    </submittedName>
</protein>
<organism evidence="2 3">
    <name type="scientific">Perilla frutescens var. hirtella</name>
    <name type="common">Perilla citriodora</name>
    <name type="synonym">Perilla setoyensis</name>
    <dbReference type="NCBI Taxonomy" id="608512"/>
    <lineage>
        <taxon>Eukaryota</taxon>
        <taxon>Viridiplantae</taxon>
        <taxon>Streptophyta</taxon>
        <taxon>Embryophyta</taxon>
        <taxon>Tracheophyta</taxon>
        <taxon>Spermatophyta</taxon>
        <taxon>Magnoliopsida</taxon>
        <taxon>eudicotyledons</taxon>
        <taxon>Gunneridae</taxon>
        <taxon>Pentapetalae</taxon>
        <taxon>asterids</taxon>
        <taxon>lamiids</taxon>
        <taxon>Lamiales</taxon>
        <taxon>Lamiaceae</taxon>
        <taxon>Nepetoideae</taxon>
        <taxon>Elsholtzieae</taxon>
        <taxon>Perilla</taxon>
    </lineage>
</organism>
<evidence type="ECO:0000256" key="1">
    <source>
        <dbReference type="SAM" id="MobiDB-lite"/>
    </source>
</evidence>
<dbReference type="EMBL" id="SDAM02000057">
    <property type="protein sequence ID" value="KAH6833595.1"/>
    <property type="molecule type" value="Genomic_DNA"/>
</dbReference>
<sequence>MESPKSSRKIVRPFFSRSTSTTSHQHTSSLHPSATLGIPHCGRSRSESTAQTIVSPPRARHPEKFLWHVIDE</sequence>
<name>A0AAD4JIC2_PERFH</name>
<proteinExistence type="predicted"/>
<feature type="compositionally biased region" description="Low complexity" evidence="1">
    <location>
        <begin position="16"/>
        <end position="33"/>
    </location>
</feature>
<evidence type="ECO:0000313" key="2">
    <source>
        <dbReference type="EMBL" id="KAH6833595.1"/>
    </source>
</evidence>
<evidence type="ECO:0000313" key="3">
    <source>
        <dbReference type="Proteomes" id="UP001190926"/>
    </source>
</evidence>
<gene>
    <name evidence="2" type="ORF">C2S53_013989</name>
</gene>
<comment type="caution">
    <text evidence="2">The sequence shown here is derived from an EMBL/GenBank/DDBJ whole genome shotgun (WGS) entry which is preliminary data.</text>
</comment>
<feature type="compositionally biased region" description="Basic residues" evidence="1">
    <location>
        <begin position="1"/>
        <end position="11"/>
    </location>
</feature>
<accession>A0AAD4JIC2</accession>
<reference evidence="2 3" key="1">
    <citation type="journal article" date="2021" name="Nat. Commun.">
        <title>Incipient diploidization of the medicinal plant Perilla within 10,000 years.</title>
        <authorList>
            <person name="Zhang Y."/>
            <person name="Shen Q."/>
            <person name="Leng L."/>
            <person name="Zhang D."/>
            <person name="Chen S."/>
            <person name="Shi Y."/>
            <person name="Ning Z."/>
            <person name="Chen S."/>
        </authorList>
    </citation>
    <scope>NUCLEOTIDE SEQUENCE [LARGE SCALE GENOMIC DNA]</scope>
    <source>
        <strain evidence="3">cv. PC099</strain>
    </source>
</reference>
<feature type="region of interest" description="Disordered" evidence="1">
    <location>
        <begin position="1"/>
        <end position="61"/>
    </location>
</feature>
<dbReference type="Proteomes" id="UP001190926">
    <property type="component" value="Unassembled WGS sequence"/>
</dbReference>
<keyword evidence="3" id="KW-1185">Reference proteome</keyword>